<organism evidence="2 3">
    <name type="scientific">Pseudoalteromonas piscicida</name>
    <dbReference type="NCBI Taxonomy" id="43662"/>
    <lineage>
        <taxon>Bacteria</taxon>
        <taxon>Pseudomonadati</taxon>
        <taxon>Pseudomonadota</taxon>
        <taxon>Gammaproteobacteria</taxon>
        <taxon>Alteromonadales</taxon>
        <taxon>Pseudoalteromonadaceae</taxon>
        <taxon>Pseudoalteromonas</taxon>
    </lineage>
</organism>
<proteinExistence type="predicted"/>
<keyword evidence="1" id="KW-1133">Transmembrane helix</keyword>
<gene>
    <name evidence="2" type="ORF">D0511_18500</name>
</gene>
<evidence type="ECO:0000313" key="2">
    <source>
        <dbReference type="EMBL" id="AXR03863.1"/>
    </source>
</evidence>
<sequence length="74" mass="8766">MLNLIMILLLILSFYLGITDIRFKQRKAGFMAFVTLIPFFIGVSYQWLGAYFLILLLVLVNLYLIYLRKFRGVR</sequence>
<dbReference type="EMBL" id="CP031761">
    <property type="protein sequence ID" value="AXR03863.1"/>
    <property type="molecule type" value="Genomic_DNA"/>
</dbReference>
<protein>
    <submittedName>
        <fullName evidence="2">Uncharacterized protein</fullName>
    </submittedName>
</protein>
<keyword evidence="1" id="KW-0472">Membrane</keyword>
<evidence type="ECO:0000313" key="3">
    <source>
        <dbReference type="Proteomes" id="UP000258102"/>
    </source>
</evidence>
<feature type="transmembrane region" description="Helical" evidence="1">
    <location>
        <begin position="28"/>
        <end position="45"/>
    </location>
</feature>
<reference evidence="2 3" key="1">
    <citation type="submission" date="2018-08" db="EMBL/GenBank/DDBJ databases">
        <title>Whole Genome Sequences of Two Pseudoalteromonas piscicida Strains, DE1-A and DE2-A, which Exhibit Strong Antibacterial Activity against Vibrio vulnificus.</title>
        <authorList>
            <person name="Richards G.P."/>
            <person name="Needleman D.S."/>
            <person name="Watson M.A."/>
            <person name="Polson S.W."/>
        </authorList>
    </citation>
    <scope>NUCLEOTIDE SEQUENCE [LARGE SCALE GENOMIC DNA]</scope>
    <source>
        <strain evidence="2 3">DE2-A</strain>
    </source>
</reference>
<feature type="transmembrane region" description="Helical" evidence="1">
    <location>
        <begin position="6"/>
        <end position="23"/>
    </location>
</feature>
<feature type="transmembrane region" description="Helical" evidence="1">
    <location>
        <begin position="51"/>
        <end position="67"/>
    </location>
</feature>
<evidence type="ECO:0000256" key="1">
    <source>
        <dbReference type="SAM" id="Phobius"/>
    </source>
</evidence>
<dbReference type="AlphaFoldDB" id="A0AAD0RSJ5"/>
<dbReference type="KEGG" id="ppis:B1L02_18420"/>
<accession>A0AAD0RSJ5</accession>
<keyword evidence="1" id="KW-0812">Transmembrane</keyword>
<dbReference type="Proteomes" id="UP000258102">
    <property type="component" value="Chromosome 1"/>
</dbReference>
<name>A0AAD0RSJ5_PSEO7</name>